<evidence type="ECO:0000256" key="1">
    <source>
        <dbReference type="SAM" id="SignalP"/>
    </source>
</evidence>
<protein>
    <submittedName>
        <fullName evidence="2">Uncharacterized protein</fullName>
    </submittedName>
</protein>
<keyword evidence="1" id="KW-0732">Signal</keyword>
<dbReference type="Proteomes" id="UP000004088">
    <property type="component" value="Unassembled WGS sequence"/>
</dbReference>
<feature type="chain" id="PRO_5003247653" evidence="1">
    <location>
        <begin position="48"/>
        <end position="247"/>
    </location>
</feature>
<dbReference type="EMBL" id="AEWV01000042">
    <property type="protein sequence ID" value="EGC16346.1"/>
    <property type="molecule type" value="Genomic_DNA"/>
</dbReference>
<sequence length="247" mass="27581">MQAAFSCGELHNILEFGLIPVISIPSKGNLMKYLLIALLAASTAAHAQDYVLKDRPFESGGLSTDGKTFSINTVGYNSNVCDLDGSLKNNVYRDGKGCEVRFAFARNKVSVTVPESAREACAEYCGHNAHFADQYHRLPAACTESATKNTAQRFQAAYRAKNYAQAAQIQQQYVNTCNGFMFVTEQMRARNDLAVAYKNSGNKTACHTALQPLRRYWNDKAEEHGYHYRDDFMKELAAAKFNWNACR</sequence>
<reference evidence="2 3" key="1">
    <citation type="submission" date="2011-01" db="EMBL/GenBank/DDBJ databases">
        <authorList>
            <person name="Muzny D."/>
            <person name="Qin X."/>
            <person name="Deng J."/>
            <person name="Jiang H."/>
            <person name="Liu Y."/>
            <person name="Qu J."/>
            <person name="Song X.-Z."/>
            <person name="Zhang L."/>
            <person name="Thornton R."/>
            <person name="Coyle M."/>
            <person name="Francisco L."/>
            <person name="Jackson L."/>
            <person name="Javaid M."/>
            <person name="Korchina V."/>
            <person name="Kovar C."/>
            <person name="Mata R."/>
            <person name="Mathew T."/>
            <person name="Ngo R."/>
            <person name="Nguyen L."/>
            <person name="Nguyen N."/>
            <person name="Okwuonu G."/>
            <person name="Ongeri F."/>
            <person name="Pham C."/>
            <person name="Simmons D."/>
            <person name="Wilczek-Boney K."/>
            <person name="Hale W."/>
            <person name="Jakkamsetti A."/>
            <person name="Pham P."/>
            <person name="Ruth R."/>
            <person name="San Lucas F."/>
            <person name="Warren J."/>
            <person name="Zhang J."/>
            <person name="Zhao Z."/>
            <person name="Zhou C."/>
            <person name="Zhu D."/>
            <person name="Lee S."/>
            <person name="Bess C."/>
            <person name="Blankenburg K."/>
            <person name="Forbes L."/>
            <person name="Fu Q."/>
            <person name="Gubbala S."/>
            <person name="Hirani K."/>
            <person name="Jayaseelan J.C."/>
            <person name="Lara F."/>
            <person name="Munidasa M."/>
            <person name="Palculict T."/>
            <person name="Patil S."/>
            <person name="Pu L.-L."/>
            <person name="Saada N."/>
            <person name="Tang L."/>
            <person name="Weissenberger G."/>
            <person name="Zhu Y."/>
            <person name="Hemphill L."/>
            <person name="Shang Y."/>
            <person name="Youmans B."/>
            <person name="Ayvaz T."/>
            <person name="Ross M."/>
            <person name="Santibanez J."/>
            <person name="Aqrawi P."/>
            <person name="Gross S."/>
            <person name="Joshi V."/>
            <person name="Fowler G."/>
            <person name="Nazareth L."/>
            <person name="Reid J."/>
            <person name="Worley K."/>
            <person name="Petrosino J."/>
            <person name="Highlander S."/>
            <person name="Gibbs R."/>
        </authorList>
    </citation>
    <scope>NUCLEOTIDE SEQUENCE [LARGE SCALE GENOMIC DNA]</scope>
    <source>
        <strain evidence="2 3">ATCC 33394</strain>
    </source>
</reference>
<comment type="caution">
    <text evidence="2">The sequence shown here is derived from an EMBL/GenBank/DDBJ whole genome shotgun (WGS) entry which is preliminary data.</text>
</comment>
<gene>
    <name evidence="2" type="ORF">HMPREF9098_2181</name>
</gene>
<proteinExistence type="predicted"/>
<dbReference type="HOGENOM" id="CLU_103787_0_0_4"/>
<name>F0F246_9NEIS</name>
<dbReference type="STRING" id="888741.HMPREF9098_2181"/>
<organism evidence="2 3">
    <name type="scientific">Kingella denitrificans ATCC 33394</name>
    <dbReference type="NCBI Taxonomy" id="888741"/>
    <lineage>
        <taxon>Bacteria</taxon>
        <taxon>Pseudomonadati</taxon>
        <taxon>Pseudomonadota</taxon>
        <taxon>Betaproteobacteria</taxon>
        <taxon>Neisseriales</taxon>
        <taxon>Neisseriaceae</taxon>
        <taxon>Kingella</taxon>
    </lineage>
</organism>
<feature type="signal peptide" evidence="1">
    <location>
        <begin position="1"/>
        <end position="47"/>
    </location>
</feature>
<evidence type="ECO:0000313" key="2">
    <source>
        <dbReference type="EMBL" id="EGC16346.1"/>
    </source>
</evidence>
<dbReference type="AlphaFoldDB" id="F0F246"/>
<evidence type="ECO:0000313" key="3">
    <source>
        <dbReference type="Proteomes" id="UP000004088"/>
    </source>
</evidence>
<accession>F0F246</accession>
<keyword evidence="3" id="KW-1185">Reference proteome</keyword>